<comment type="similarity">
    <text evidence="1">Belongs to the peptidase C59 family.</text>
</comment>
<dbReference type="AlphaFoldDB" id="A0A1D7ZZG2"/>
<dbReference type="InterPro" id="IPR029132">
    <property type="entry name" value="CBAH/NAAA_C"/>
</dbReference>
<accession>A0A1D7ZZG2</accession>
<dbReference type="RefSeq" id="WP_048339968.1">
    <property type="nucleotide sequence ID" value="NZ_CP017151.1"/>
</dbReference>
<dbReference type="InterPro" id="IPR029055">
    <property type="entry name" value="Ntn_hydrolases_N"/>
</dbReference>
<evidence type="ECO:0000313" key="5">
    <source>
        <dbReference type="Proteomes" id="UP000094714"/>
    </source>
</evidence>
<reference evidence="4 5" key="1">
    <citation type="submission" date="2016-09" db="EMBL/GenBank/DDBJ databases">
        <title>Genome Sequence of the Lactobacillus fermentum strain NCC2970 (CNCM I-5068).</title>
        <authorList>
            <person name="Barretto C."/>
            <person name="Ngom-Bru C."/>
            <person name="Genevaz A."/>
            <person name="Fournier C."/>
            <person name="Moine D."/>
            <person name="Kassam M."/>
            <person name="Iltis A."/>
            <person name="Sagory-Zalkind P."/>
            <person name="Faucherand G."/>
            <person name="Descombes P."/>
            <person name="Duboux S."/>
        </authorList>
    </citation>
    <scope>NUCLEOTIDE SEQUENCE [LARGE SCALE GENOMIC DNA]</scope>
    <source>
        <strain evidence="4 5">NCC2970</strain>
    </source>
</reference>
<dbReference type="Pfam" id="PF02275">
    <property type="entry name" value="CBAH"/>
    <property type="match status" value="1"/>
</dbReference>
<dbReference type="PANTHER" id="PTHR35527:SF2">
    <property type="entry name" value="HYDROLASE"/>
    <property type="match status" value="1"/>
</dbReference>
<dbReference type="PATRIC" id="fig|1613.112.peg.1909"/>
<gene>
    <name evidence="4" type="ORF">LACFE_CDS1824</name>
</gene>
<keyword evidence="2 4" id="KW-0378">Hydrolase</keyword>
<dbReference type="PANTHER" id="PTHR35527">
    <property type="entry name" value="CHOLOYLGLYCINE HYDROLASE"/>
    <property type="match status" value="1"/>
</dbReference>
<dbReference type="InterPro" id="IPR052193">
    <property type="entry name" value="Peptidase_C59"/>
</dbReference>
<evidence type="ECO:0000313" key="4">
    <source>
        <dbReference type="EMBL" id="AOR75267.1"/>
    </source>
</evidence>
<organism evidence="4 5">
    <name type="scientific">Limosilactobacillus fermentum</name>
    <name type="common">Lactobacillus fermentum</name>
    <dbReference type="NCBI Taxonomy" id="1613"/>
    <lineage>
        <taxon>Bacteria</taxon>
        <taxon>Bacillati</taxon>
        <taxon>Bacillota</taxon>
        <taxon>Bacilli</taxon>
        <taxon>Lactobacillales</taxon>
        <taxon>Lactobacillaceae</taxon>
        <taxon>Limosilactobacillus</taxon>
    </lineage>
</organism>
<evidence type="ECO:0000256" key="2">
    <source>
        <dbReference type="ARBA" id="ARBA00022801"/>
    </source>
</evidence>
<dbReference type="Gene3D" id="3.60.60.10">
    <property type="entry name" value="Penicillin V Acylase, Chain A"/>
    <property type="match status" value="1"/>
</dbReference>
<evidence type="ECO:0000256" key="1">
    <source>
        <dbReference type="ARBA" id="ARBA00006625"/>
    </source>
</evidence>
<evidence type="ECO:0000259" key="3">
    <source>
        <dbReference type="Pfam" id="PF02275"/>
    </source>
</evidence>
<sequence>MCTAVSFWSTEHHRYFGRTMDFPVKNTPWNLTYLPKGYLWRPLAPQAAYPSKYAILGGMRRVDDYYLIGDGFNQAGLAVAELYFPGQVDYAARAQPGKINLSPQDVIGYLLGNCANISEVAALLPRLAITNRQWYDHDIIHPFHWFIQDASGTYLLEPTSPTLSLQRVELGVLTNSPTYANHLRRLRSFLGLSADAPLKTVEEALKDYQGDLPQARSPRSRFIATSIRLAHQLPVDDHQAVAQSMKVLGAVKMAHLPGHDDFTHYLGMADLNSRRYFFTPVPEMTTITQSLPALMAKYSTPQVLSQVP</sequence>
<proteinExistence type="inferred from homology"/>
<dbReference type="GO" id="GO:0016787">
    <property type="term" value="F:hydrolase activity"/>
    <property type="evidence" value="ECO:0007669"/>
    <property type="project" value="UniProtKB-KW"/>
</dbReference>
<protein>
    <submittedName>
        <fullName evidence="4">Choloylglycine hydrolase</fullName>
    </submittedName>
</protein>
<dbReference type="Proteomes" id="UP000094714">
    <property type="component" value="Chromosome"/>
</dbReference>
<feature type="domain" description="Choloylglycine hydrolase/NAAA C-terminal" evidence="3">
    <location>
        <begin position="2"/>
        <end position="280"/>
    </location>
</feature>
<dbReference type="EMBL" id="CP017151">
    <property type="protein sequence ID" value="AOR75267.1"/>
    <property type="molecule type" value="Genomic_DNA"/>
</dbReference>
<name>A0A1D7ZZG2_LIMFE</name>
<dbReference type="SUPFAM" id="SSF56235">
    <property type="entry name" value="N-terminal nucleophile aminohydrolases (Ntn hydrolases)"/>
    <property type="match status" value="1"/>
</dbReference>